<dbReference type="RefSeq" id="WP_168521734.1">
    <property type="nucleotide sequence ID" value="NZ_CALYLA010000019.1"/>
</dbReference>
<proteinExistence type="predicted"/>
<dbReference type="InterPro" id="IPR016502">
    <property type="entry name" value="T2SSS_2"/>
</dbReference>
<dbReference type="PROSITE" id="PS51257">
    <property type="entry name" value="PROKAR_LIPOPROTEIN"/>
    <property type="match status" value="1"/>
</dbReference>
<dbReference type="AlphaFoldDB" id="A0A0A1E8A7"/>
<accession>A0A0A1E8A7</accession>
<keyword evidence="1" id="KW-0732">Signal</keyword>
<name>A0A0A1E8A7_9VIBR</name>
<dbReference type="EMBL" id="KM588622">
    <property type="protein sequence ID" value="AIY26263.1"/>
    <property type="molecule type" value="Genomic_DNA"/>
</dbReference>
<evidence type="ECO:0000256" key="1">
    <source>
        <dbReference type="SAM" id="SignalP"/>
    </source>
</evidence>
<feature type="signal peptide" evidence="1">
    <location>
        <begin position="1"/>
        <end position="21"/>
    </location>
</feature>
<dbReference type="PIRSF" id="PIRSF007010">
    <property type="entry name" value="UCP007010"/>
    <property type="match status" value="1"/>
</dbReference>
<dbReference type="Pfam" id="PF16549">
    <property type="entry name" value="T2SSS_2"/>
    <property type="match status" value="1"/>
</dbReference>
<evidence type="ECO:0000313" key="2">
    <source>
        <dbReference type="EMBL" id="AIY26263.1"/>
    </source>
</evidence>
<dbReference type="Gene3D" id="3.30.300.250">
    <property type="match status" value="1"/>
</dbReference>
<reference evidence="2" key="1">
    <citation type="journal article" date="2014" name="PLoS ONE">
        <title>Characterization of the secretomes of two vibrios pathogenic to mollusks.</title>
        <authorList>
            <person name="Madec S."/>
            <person name="Pichereau V."/>
            <person name="Jacq A."/>
            <person name="Paillard M."/>
            <person name="Boisset C."/>
            <person name="Guerard F."/>
            <person name="Paillard C."/>
            <person name="Nicolas J.L."/>
        </authorList>
    </citation>
    <scope>NUCLEOTIDE SEQUENCE</scope>
    <source>
        <strain evidence="2">02-041</strain>
    </source>
</reference>
<protein>
    <submittedName>
        <fullName evidence="2">Conserved lipoprotein</fullName>
    </submittedName>
</protein>
<keyword evidence="2" id="KW-0449">Lipoprotein</keyword>
<organism evidence="2">
    <name type="scientific">Vibrio aestuarianus</name>
    <dbReference type="NCBI Taxonomy" id="28171"/>
    <lineage>
        <taxon>Bacteria</taxon>
        <taxon>Pseudomonadati</taxon>
        <taxon>Pseudomonadota</taxon>
        <taxon>Gammaproteobacteria</taxon>
        <taxon>Vibrionales</taxon>
        <taxon>Vibrionaceae</taxon>
        <taxon>Vibrio</taxon>
    </lineage>
</organism>
<sequence length="129" mass="14068">MKKFAFVVAIIALMAGCSSNADQQEHLELLASNRASAISSELPLEFGPLSAMRANSKGSTVEIMMIYNADHQGAKPIDQVLKTSISAYCSDSLTKSNLDIGLTYRIKIRNNRGQLMIDQLVTKESCTVQ</sequence>
<feature type="chain" id="PRO_5001973811" evidence="1">
    <location>
        <begin position="22"/>
        <end position="129"/>
    </location>
</feature>